<feature type="transmembrane region" description="Helical" evidence="6">
    <location>
        <begin position="373"/>
        <end position="395"/>
    </location>
</feature>
<dbReference type="VEuPathDB" id="FungiDB:G647_04088"/>
<evidence type="ECO:0000256" key="5">
    <source>
        <dbReference type="ARBA" id="ARBA00023136"/>
    </source>
</evidence>
<name>A0A1C1CW83_9EURO</name>
<dbReference type="Pfam" id="PF00083">
    <property type="entry name" value="Sugar_tr"/>
    <property type="match status" value="1"/>
</dbReference>
<feature type="transmembrane region" description="Helical" evidence="6">
    <location>
        <begin position="254"/>
        <end position="273"/>
    </location>
</feature>
<keyword evidence="3 6" id="KW-0812">Transmembrane</keyword>
<evidence type="ECO:0000256" key="3">
    <source>
        <dbReference type="ARBA" id="ARBA00022692"/>
    </source>
</evidence>
<dbReference type="InterPro" id="IPR036259">
    <property type="entry name" value="MFS_trans_sf"/>
</dbReference>
<feature type="transmembrane region" description="Helical" evidence="6">
    <location>
        <begin position="221"/>
        <end position="242"/>
    </location>
</feature>
<keyword evidence="9" id="KW-1185">Reference proteome</keyword>
<proteinExistence type="inferred from homology"/>
<evidence type="ECO:0000259" key="7">
    <source>
        <dbReference type="PROSITE" id="PS50850"/>
    </source>
</evidence>
<gene>
    <name evidence="8" type="ORF">CLCR_09792</name>
</gene>
<keyword evidence="5 6" id="KW-0472">Membrane</keyword>
<feature type="transmembrane region" description="Helical" evidence="6">
    <location>
        <begin position="146"/>
        <end position="171"/>
    </location>
</feature>
<keyword evidence="4 6" id="KW-1133">Transmembrane helix</keyword>
<dbReference type="PANTHER" id="PTHR48022:SF27">
    <property type="entry name" value="MAJOR FACILITATOR SUPERFAMILY (MFS) PROFILE DOMAIN-CONTAINING PROTEIN"/>
    <property type="match status" value="1"/>
</dbReference>
<dbReference type="OrthoDB" id="6612291at2759"/>
<comment type="similarity">
    <text evidence="2">Belongs to the major facilitator superfamily. Sugar transporter (TC 2.A.1.1) family.</text>
</comment>
<evidence type="ECO:0000256" key="4">
    <source>
        <dbReference type="ARBA" id="ARBA00022989"/>
    </source>
</evidence>
<feature type="transmembrane region" description="Helical" evidence="6">
    <location>
        <begin position="471"/>
        <end position="492"/>
    </location>
</feature>
<dbReference type="GO" id="GO:0016020">
    <property type="term" value="C:membrane"/>
    <property type="evidence" value="ECO:0007669"/>
    <property type="project" value="UniProtKB-SubCell"/>
</dbReference>
<feature type="transmembrane region" description="Helical" evidence="6">
    <location>
        <begin position="433"/>
        <end position="459"/>
    </location>
</feature>
<sequence length="578" mass="63063">MAFTGAKNHAAAHEERVDEGVHAEPALDPVHHPTGFWNWRLIVNMIIIGLSLGLYGYDNNFVAPLLALPLFILKYQGHGPAFTVSVMLWILLPILSLTSILARNLDLIVTVPLVGDLEISDDFTAASGSFVAVPLMKRIGRKKTMMLAYFLLCTPGSILQVFAPNTGALVVGRFWNCKQLPEYQLLVSPKLILLDVGISVLTTTAPLYLTELVPAHIRARAVGFCVAGVCVVAIIATTIVWGTEKIDDSRQYKVPLAIQATCPVVFGVLMLFCHESPLWYVQNGKLDDARRALMALRNNATELVETELSLSQAAVVAERERREQSRFWDILDRTHLQRTLIAGTLLCSGQVGGQILMQTYSTVILVQSGVADPFQITIIITCLQFLGTMVGPVLVDKVGRRPVALAGFSILFVLDMAAGSLAAAGLTTKGQQLGLAAVFIVFAFFNAASIQSLAFLLPAEIPTPSLREPTMAWSTFWSYCTAVITTFAVPQITAPDAGNLGAQAAFIFGGCVFVTVIWSYFYIPETMARSAAEIDEMYAAKLPMRKWRGYKSQTVREVMVDVRRESVEKEAAHPGSPA</sequence>
<feature type="transmembrane region" description="Helical" evidence="6">
    <location>
        <begin position="77"/>
        <end position="97"/>
    </location>
</feature>
<dbReference type="EMBL" id="LGRB01000008">
    <property type="protein sequence ID" value="OCT52710.1"/>
    <property type="molecule type" value="Genomic_DNA"/>
</dbReference>
<comment type="caution">
    <text evidence="8">The sequence shown here is derived from an EMBL/GenBank/DDBJ whole genome shotgun (WGS) entry which is preliminary data.</text>
</comment>
<evidence type="ECO:0000313" key="8">
    <source>
        <dbReference type="EMBL" id="OCT52710.1"/>
    </source>
</evidence>
<evidence type="ECO:0000256" key="6">
    <source>
        <dbReference type="SAM" id="Phobius"/>
    </source>
</evidence>
<comment type="subcellular location">
    <subcellularLocation>
        <location evidence="1">Membrane</location>
        <topology evidence="1">Multi-pass membrane protein</topology>
    </subcellularLocation>
</comment>
<dbReference type="Gene3D" id="1.20.1250.20">
    <property type="entry name" value="MFS general substrate transporter like domains"/>
    <property type="match status" value="1"/>
</dbReference>
<evidence type="ECO:0000313" key="9">
    <source>
        <dbReference type="Proteomes" id="UP000094526"/>
    </source>
</evidence>
<dbReference type="PROSITE" id="PS50850">
    <property type="entry name" value="MFS"/>
    <property type="match status" value="1"/>
</dbReference>
<feature type="transmembrane region" description="Helical" evidence="6">
    <location>
        <begin position="340"/>
        <end position="361"/>
    </location>
</feature>
<dbReference type="PANTHER" id="PTHR48022">
    <property type="entry name" value="PLASTIDIC GLUCOSE TRANSPORTER 4"/>
    <property type="match status" value="1"/>
</dbReference>
<dbReference type="InterPro" id="IPR020846">
    <property type="entry name" value="MFS_dom"/>
</dbReference>
<dbReference type="eggNOG" id="KOG0254">
    <property type="taxonomic scope" value="Eukaryota"/>
</dbReference>
<feature type="transmembrane region" description="Helical" evidence="6">
    <location>
        <begin position="37"/>
        <end position="57"/>
    </location>
</feature>
<organism evidence="8 9">
    <name type="scientific">Cladophialophora carrionii</name>
    <dbReference type="NCBI Taxonomy" id="86049"/>
    <lineage>
        <taxon>Eukaryota</taxon>
        <taxon>Fungi</taxon>
        <taxon>Dikarya</taxon>
        <taxon>Ascomycota</taxon>
        <taxon>Pezizomycotina</taxon>
        <taxon>Eurotiomycetes</taxon>
        <taxon>Chaetothyriomycetidae</taxon>
        <taxon>Chaetothyriales</taxon>
        <taxon>Herpotrichiellaceae</taxon>
        <taxon>Cladophialophora</taxon>
    </lineage>
</organism>
<dbReference type="GO" id="GO:0005351">
    <property type="term" value="F:carbohydrate:proton symporter activity"/>
    <property type="evidence" value="ECO:0007669"/>
    <property type="project" value="TreeGrafter"/>
</dbReference>
<accession>A0A1C1CW83</accession>
<dbReference type="InterPro" id="IPR050360">
    <property type="entry name" value="MFS_Sugar_Transporters"/>
</dbReference>
<dbReference type="InterPro" id="IPR005828">
    <property type="entry name" value="MFS_sugar_transport-like"/>
</dbReference>
<feature type="transmembrane region" description="Helical" evidence="6">
    <location>
        <begin position="402"/>
        <end position="427"/>
    </location>
</feature>
<feature type="domain" description="Major facilitator superfamily (MFS) profile" evidence="7">
    <location>
        <begin position="44"/>
        <end position="527"/>
    </location>
</feature>
<protein>
    <recommendedName>
        <fullName evidence="7">Major facilitator superfamily (MFS) profile domain-containing protein</fullName>
    </recommendedName>
</protein>
<dbReference type="AlphaFoldDB" id="A0A1C1CW83"/>
<reference evidence="9" key="1">
    <citation type="submission" date="2015-07" db="EMBL/GenBank/DDBJ databases">
        <authorList>
            <person name="Teixeira M.M."/>
            <person name="Souza R.C."/>
            <person name="Almeida L.G."/>
            <person name="Vicente V.A."/>
            <person name="de Hoog S."/>
            <person name="Bocca A.L."/>
            <person name="de Almeida S.R."/>
            <person name="Vasconcelos A.T."/>
            <person name="Felipe M.S."/>
        </authorList>
    </citation>
    <scope>NUCLEOTIDE SEQUENCE [LARGE SCALE GENOMIC DNA]</scope>
    <source>
        <strain evidence="9">KSF</strain>
    </source>
</reference>
<evidence type="ECO:0000256" key="1">
    <source>
        <dbReference type="ARBA" id="ARBA00004141"/>
    </source>
</evidence>
<dbReference type="Proteomes" id="UP000094526">
    <property type="component" value="Unassembled WGS sequence"/>
</dbReference>
<feature type="transmembrane region" description="Helical" evidence="6">
    <location>
        <begin position="504"/>
        <end position="523"/>
    </location>
</feature>
<feature type="transmembrane region" description="Helical" evidence="6">
    <location>
        <begin position="191"/>
        <end position="209"/>
    </location>
</feature>
<evidence type="ECO:0000256" key="2">
    <source>
        <dbReference type="ARBA" id="ARBA00010992"/>
    </source>
</evidence>
<dbReference type="VEuPathDB" id="FungiDB:CLCR_09792"/>
<dbReference type="SUPFAM" id="SSF103473">
    <property type="entry name" value="MFS general substrate transporter"/>
    <property type="match status" value="1"/>
</dbReference>